<dbReference type="eggNOG" id="COG1388">
    <property type="taxonomic scope" value="Bacteria"/>
</dbReference>
<feature type="region of interest" description="Disordered" evidence="1">
    <location>
        <begin position="148"/>
        <end position="171"/>
    </location>
</feature>
<evidence type="ECO:0000256" key="2">
    <source>
        <dbReference type="SAM" id="SignalP"/>
    </source>
</evidence>
<dbReference type="Proteomes" id="UP000032305">
    <property type="component" value="Unassembled WGS sequence"/>
</dbReference>
<dbReference type="AlphaFoldDB" id="A0A0A1WCB8"/>
<accession>A0A0A1WCB8</accession>
<keyword evidence="2" id="KW-0732">Signal</keyword>
<organism evidence="3 4">
    <name type="scientific">Sphingomonas parapaucimobilis NBRC 15100</name>
    <dbReference type="NCBI Taxonomy" id="1219049"/>
    <lineage>
        <taxon>Bacteria</taxon>
        <taxon>Pseudomonadati</taxon>
        <taxon>Pseudomonadota</taxon>
        <taxon>Alphaproteobacteria</taxon>
        <taxon>Sphingomonadales</taxon>
        <taxon>Sphingomonadaceae</taxon>
        <taxon>Sphingomonas</taxon>
    </lineage>
</organism>
<feature type="chain" id="PRO_5001982003" description="Peptidase M23 family protein" evidence="2">
    <location>
        <begin position="23"/>
        <end position="305"/>
    </location>
</feature>
<proteinExistence type="predicted"/>
<gene>
    <name evidence="3" type="ORF">SP5_099_00270</name>
</gene>
<feature type="signal peptide" evidence="2">
    <location>
        <begin position="1"/>
        <end position="22"/>
    </location>
</feature>
<dbReference type="InterPro" id="IPR011094">
    <property type="entry name" value="Uncharacterised_LppY/LpqO"/>
</dbReference>
<keyword evidence="4" id="KW-1185">Reference proteome</keyword>
<protein>
    <recommendedName>
        <fullName evidence="5">Peptidase M23 family protein</fullName>
    </recommendedName>
</protein>
<evidence type="ECO:0000313" key="4">
    <source>
        <dbReference type="Proteomes" id="UP000032305"/>
    </source>
</evidence>
<name>A0A0A1WCB8_9SPHN</name>
<comment type="caution">
    <text evidence="3">The sequence shown here is derived from an EMBL/GenBank/DDBJ whole genome shotgun (WGS) entry which is preliminary data.</text>
</comment>
<evidence type="ECO:0000313" key="3">
    <source>
        <dbReference type="EMBL" id="GAM02812.1"/>
    </source>
</evidence>
<dbReference type="Pfam" id="PF07485">
    <property type="entry name" value="DUF1529"/>
    <property type="match status" value="2"/>
</dbReference>
<evidence type="ECO:0008006" key="5">
    <source>
        <dbReference type="Google" id="ProtNLM"/>
    </source>
</evidence>
<dbReference type="EMBL" id="BBPI01000099">
    <property type="protein sequence ID" value="GAM02812.1"/>
    <property type="molecule type" value="Genomic_DNA"/>
</dbReference>
<feature type="compositionally biased region" description="Low complexity" evidence="1">
    <location>
        <begin position="161"/>
        <end position="171"/>
    </location>
</feature>
<reference evidence="3 4" key="1">
    <citation type="submission" date="2014-11" db="EMBL/GenBank/DDBJ databases">
        <title>Whole genome shotgun sequence of Sphingomonas parapaucimobilis NBRC 15100.</title>
        <authorList>
            <person name="Katano-Makiyama Y."/>
            <person name="Hosoyama A."/>
            <person name="Hashimoto M."/>
            <person name="Hosoyama Y."/>
            <person name="Noguchi M."/>
            <person name="Numata M."/>
            <person name="Tsuchikane K."/>
            <person name="Hirakata S."/>
            <person name="Uohara A."/>
            <person name="Shimodaira J."/>
            <person name="Ohji S."/>
            <person name="Ichikawa N."/>
            <person name="Kimura A."/>
            <person name="Yamazoe A."/>
            <person name="Fujita N."/>
        </authorList>
    </citation>
    <scope>NUCLEOTIDE SEQUENCE [LARGE SCALE GENOMIC DNA]</scope>
    <source>
        <strain evidence="3 4">NBRC 15100</strain>
    </source>
</reference>
<evidence type="ECO:0000256" key="1">
    <source>
        <dbReference type="SAM" id="MobiDB-lite"/>
    </source>
</evidence>
<sequence>MRHLMLPLAVAVAVTFAAPASAAPDWAAVDRALGRVGTEQAGGVRRYGFPRSDLNVTLDGVAVKPALALGSWAAFQPMGDQVMVMGDLVLTHAEVNPVMSRLLASGFTITALHNHLLRSAPATMYMHIGGHGDPVKLATALREALAASRTPLAAPSRDSQPPSAGAGSSSPIALDTAALDQVMGIKGKPNGGVYQFSFPRAEKLTDGGMPAPASMGTATAINFQPTGSGRAAITGDFVLTAAEVDPVLKALRTNGIEVTALHNHMLDDQPRLFFMHFWAIDDAAKLARGLRAALDKTNVARPGAS</sequence>